<reference evidence="3 4" key="1">
    <citation type="submission" date="2017-06" db="EMBL/GenBank/DDBJ databases">
        <title>Comparative genomic analysis of Ambrosia Fusariam Clade fungi.</title>
        <authorList>
            <person name="Stajich J.E."/>
            <person name="Carrillo J."/>
            <person name="Kijimoto T."/>
            <person name="Eskalen A."/>
            <person name="O'Donnell K."/>
            <person name="Kasson M."/>
        </authorList>
    </citation>
    <scope>NUCLEOTIDE SEQUENCE [LARGE SCALE GENOMIC DNA]</scope>
    <source>
        <strain evidence="3 4">NRRL62579</strain>
    </source>
</reference>
<evidence type="ECO:0000313" key="3">
    <source>
        <dbReference type="EMBL" id="RSL91111.1"/>
    </source>
</evidence>
<feature type="compositionally biased region" description="Basic and acidic residues" evidence="1">
    <location>
        <begin position="77"/>
        <end position="90"/>
    </location>
</feature>
<feature type="compositionally biased region" description="Basic and acidic residues" evidence="1">
    <location>
        <begin position="1"/>
        <end position="39"/>
    </location>
</feature>
<dbReference type="STRING" id="1325735.A0A428SN18"/>
<comment type="caution">
    <text evidence="3">The sequence shown here is derived from an EMBL/GenBank/DDBJ whole genome shotgun (WGS) entry which is preliminary data.</text>
</comment>
<dbReference type="Pfam" id="PF16209">
    <property type="entry name" value="PhoLip_ATPase_N"/>
    <property type="match status" value="1"/>
</dbReference>
<sequence>MAPSRRNDPGRRLSHSRNDPDDPSDEAARDLAALEERYPRTSTNFSRPRNSRRSQTDPNNDPSQRTSTDSYVRSGSHRPDNEGPRARNGDPYELQPIPSRTELSSDIPRVPQYSMDRTDKSLTSPADKASLNFNETTNAKSSVRDDIKKYLHERRQRKLGPKAKPTWKDRARKQLGEFHQKVILETILRQKPLEPLPDGRHIPLNPDHRKPEGLTDERSGKPYVSNFIRSSRYTVYDFVPKQLIFQFSKLGNFLLLGCWYYSDDSWS</sequence>
<name>A0A428SN18_9HYPO</name>
<feature type="region of interest" description="Disordered" evidence="1">
    <location>
        <begin position="195"/>
        <end position="218"/>
    </location>
</feature>
<protein>
    <recommendedName>
        <fullName evidence="2">P-type ATPase N-terminal domain-containing protein</fullName>
    </recommendedName>
</protein>
<organism evidence="3 4">
    <name type="scientific">Fusarium oligoseptatum</name>
    <dbReference type="NCBI Taxonomy" id="2604345"/>
    <lineage>
        <taxon>Eukaryota</taxon>
        <taxon>Fungi</taxon>
        <taxon>Dikarya</taxon>
        <taxon>Ascomycota</taxon>
        <taxon>Pezizomycotina</taxon>
        <taxon>Sordariomycetes</taxon>
        <taxon>Hypocreomycetidae</taxon>
        <taxon>Hypocreales</taxon>
        <taxon>Nectriaceae</taxon>
        <taxon>Fusarium</taxon>
        <taxon>Fusarium solani species complex</taxon>
    </lineage>
</organism>
<feature type="region of interest" description="Disordered" evidence="1">
    <location>
        <begin position="1"/>
        <end position="128"/>
    </location>
</feature>
<dbReference type="Proteomes" id="UP000287144">
    <property type="component" value="Unassembled WGS sequence"/>
</dbReference>
<feature type="compositionally biased region" description="Basic and acidic residues" evidence="1">
    <location>
        <begin position="197"/>
        <end position="218"/>
    </location>
</feature>
<dbReference type="InterPro" id="IPR032631">
    <property type="entry name" value="P-type_ATPase_N"/>
</dbReference>
<accession>A0A428SN18</accession>
<evidence type="ECO:0000256" key="1">
    <source>
        <dbReference type="SAM" id="MobiDB-lite"/>
    </source>
</evidence>
<dbReference type="EMBL" id="NKCK01000221">
    <property type="protein sequence ID" value="RSL91111.1"/>
    <property type="molecule type" value="Genomic_DNA"/>
</dbReference>
<proteinExistence type="predicted"/>
<evidence type="ECO:0000259" key="2">
    <source>
        <dbReference type="Pfam" id="PF16209"/>
    </source>
</evidence>
<feature type="compositionally biased region" description="Polar residues" evidence="1">
    <location>
        <begin position="56"/>
        <end position="73"/>
    </location>
</feature>
<gene>
    <name evidence="3" type="ORF">CEP52_014343</name>
</gene>
<dbReference type="AlphaFoldDB" id="A0A428SN18"/>
<evidence type="ECO:0000313" key="4">
    <source>
        <dbReference type="Proteomes" id="UP000287144"/>
    </source>
</evidence>
<feature type="domain" description="P-type ATPase N-terminal" evidence="2">
    <location>
        <begin position="218"/>
        <end position="256"/>
    </location>
</feature>
<keyword evidence="4" id="KW-1185">Reference proteome</keyword>